<accession>A0A7X3KCS3</accession>
<evidence type="ECO:0000256" key="1">
    <source>
        <dbReference type="ARBA" id="ARBA00000851"/>
    </source>
</evidence>
<dbReference type="GO" id="GO:0009035">
    <property type="term" value="F:type I site-specific deoxyribonuclease activity"/>
    <property type="evidence" value="ECO:0007669"/>
    <property type="project" value="UniProtKB-EC"/>
</dbReference>
<name>A0A7X3KCS3_9STRE</name>
<organism evidence="13 14">
    <name type="scientific">Streptococcus danieliae</name>
    <dbReference type="NCBI Taxonomy" id="747656"/>
    <lineage>
        <taxon>Bacteria</taxon>
        <taxon>Bacillati</taxon>
        <taxon>Bacillota</taxon>
        <taxon>Bacilli</taxon>
        <taxon>Lactobacillales</taxon>
        <taxon>Streptococcaceae</taxon>
        <taxon>Streptococcus</taxon>
    </lineage>
</organism>
<keyword evidence="5" id="KW-0547">Nucleotide-binding</keyword>
<evidence type="ECO:0000259" key="12">
    <source>
        <dbReference type="PROSITE" id="PS51192"/>
    </source>
</evidence>
<dbReference type="EMBL" id="WSRS01000048">
    <property type="protein sequence ID" value="MVX59187.1"/>
    <property type="molecule type" value="Genomic_DNA"/>
</dbReference>
<dbReference type="EC" id="3.1.21.3" evidence="3"/>
<dbReference type="CDD" id="cd22332">
    <property type="entry name" value="HsdR_N"/>
    <property type="match status" value="1"/>
</dbReference>
<dbReference type="PANTHER" id="PTHR30195">
    <property type="entry name" value="TYPE I SITE-SPECIFIC DEOXYRIBONUCLEASE PROTEIN SUBUNIT M AND R"/>
    <property type="match status" value="1"/>
</dbReference>
<dbReference type="InterPro" id="IPR040980">
    <property type="entry name" value="SWI2_SNF2"/>
</dbReference>
<dbReference type="SUPFAM" id="SSF52540">
    <property type="entry name" value="P-loop containing nucleoside triphosphate hydrolases"/>
    <property type="match status" value="2"/>
</dbReference>
<dbReference type="PROSITE" id="PS51192">
    <property type="entry name" value="HELICASE_ATP_BIND_1"/>
    <property type="match status" value="1"/>
</dbReference>
<keyword evidence="6" id="KW-0680">Restriction system</keyword>
<reference evidence="13 14" key="1">
    <citation type="submission" date="2019-12" db="EMBL/GenBank/DDBJ databases">
        <title>Microbes associate with the intestines of laboratory mice.</title>
        <authorList>
            <person name="Navarre W."/>
            <person name="Wong E."/>
        </authorList>
    </citation>
    <scope>NUCLEOTIDE SEQUENCE [LARGE SCALE GENOMIC DNA]</scope>
    <source>
        <strain evidence="13 14">NM51_B2-22</strain>
    </source>
</reference>
<evidence type="ECO:0000256" key="6">
    <source>
        <dbReference type="ARBA" id="ARBA00022747"/>
    </source>
</evidence>
<dbReference type="RefSeq" id="WP_160332973.1">
    <property type="nucleotide sequence ID" value="NZ_WSRS01000048.1"/>
</dbReference>
<dbReference type="Proteomes" id="UP000461595">
    <property type="component" value="Unassembled WGS sequence"/>
</dbReference>
<dbReference type="Pfam" id="PF18766">
    <property type="entry name" value="SWI2_SNF2"/>
    <property type="match status" value="1"/>
</dbReference>
<evidence type="ECO:0000256" key="9">
    <source>
        <dbReference type="ARBA" id="ARBA00022840"/>
    </source>
</evidence>
<dbReference type="Gene3D" id="3.90.1570.50">
    <property type="match status" value="1"/>
</dbReference>
<evidence type="ECO:0000256" key="11">
    <source>
        <dbReference type="SAM" id="Coils"/>
    </source>
</evidence>
<dbReference type="GO" id="GO:0005524">
    <property type="term" value="F:ATP binding"/>
    <property type="evidence" value="ECO:0007669"/>
    <property type="project" value="UniProtKB-KW"/>
</dbReference>
<evidence type="ECO:0000256" key="3">
    <source>
        <dbReference type="ARBA" id="ARBA00012654"/>
    </source>
</evidence>
<comment type="similarity">
    <text evidence="2">Belongs to the HsdR family.</text>
</comment>
<evidence type="ECO:0000313" key="13">
    <source>
        <dbReference type="EMBL" id="MVX59187.1"/>
    </source>
</evidence>
<evidence type="ECO:0000256" key="10">
    <source>
        <dbReference type="ARBA" id="ARBA00023125"/>
    </source>
</evidence>
<proteinExistence type="inferred from homology"/>
<comment type="catalytic activity">
    <reaction evidence="1">
        <text>Endonucleolytic cleavage of DNA to give random double-stranded fragments with terminal 5'-phosphates, ATP is simultaneously hydrolyzed.</text>
        <dbReference type="EC" id="3.1.21.3"/>
    </reaction>
</comment>
<feature type="domain" description="Helicase ATP-binding" evidence="12">
    <location>
        <begin position="315"/>
        <end position="481"/>
    </location>
</feature>
<dbReference type="InterPro" id="IPR055180">
    <property type="entry name" value="HsdR_RecA-like_helicase_dom_2"/>
</dbReference>
<feature type="coiled-coil region" evidence="11">
    <location>
        <begin position="895"/>
        <end position="922"/>
    </location>
</feature>
<dbReference type="Gene3D" id="3.40.50.300">
    <property type="entry name" value="P-loop containing nucleotide triphosphate hydrolases"/>
    <property type="match status" value="2"/>
</dbReference>
<keyword evidence="9" id="KW-0067">ATP-binding</keyword>
<dbReference type="Pfam" id="PF04313">
    <property type="entry name" value="HSDR_N"/>
    <property type="match status" value="1"/>
</dbReference>
<dbReference type="Pfam" id="PF22679">
    <property type="entry name" value="T1R_D3-like"/>
    <property type="match status" value="1"/>
</dbReference>
<gene>
    <name evidence="13" type="ORF">E5983_05980</name>
</gene>
<feature type="coiled-coil region" evidence="11">
    <location>
        <begin position="832"/>
        <end position="863"/>
    </location>
</feature>
<protein>
    <recommendedName>
        <fullName evidence="3">type I site-specific deoxyribonuclease</fullName>
        <ecNumber evidence="3">3.1.21.3</ecNumber>
    </recommendedName>
</protein>
<keyword evidence="7 13" id="KW-0255">Endonuclease</keyword>
<keyword evidence="11" id="KW-0175">Coiled coil</keyword>
<dbReference type="GO" id="GO:0009307">
    <property type="term" value="P:DNA restriction-modification system"/>
    <property type="evidence" value="ECO:0007669"/>
    <property type="project" value="UniProtKB-KW"/>
</dbReference>
<dbReference type="SMART" id="SM00487">
    <property type="entry name" value="DEXDc"/>
    <property type="match status" value="1"/>
</dbReference>
<evidence type="ECO:0000313" key="14">
    <source>
        <dbReference type="Proteomes" id="UP000461595"/>
    </source>
</evidence>
<evidence type="ECO:0000256" key="5">
    <source>
        <dbReference type="ARBA" id="ARBA00022741"/>
    </source>
</evidence>
<dbReference type="InterPro" id="IPR014001">
    <property type="entry name" value="Helicase_ATP-bd"/>
</dbReference>
<evidence type="ECO:0000256" key="7">
    <source>
        <dbReference type="ARBA" id="ARBA00022759"/>
    </source>
</evidence>
<dbReference type="InterPro" id="IPR027417">
    <property type="entry name" value="P-loop_NTPase"/>
</dbReference>
<dbReference type="AlphaFoldDB" id="A0A7X3KCS3"/>
<dbReference type="OrthoDB" id="9758243at2"/>
<keyword evidence="8" id="KW-0378">Hydrolase</keyword>
<dbReference type="PANTHER" id="PTHR30195:SF15">
    <property type="entry name" value="TYPE I RESTRICTION ENZYME HINDI ENDONUCLEASE SUBUNIT"/>
    <property type="match status" value="1"/>
</dbReference>
<dbReference type="InterPro" id="IPR051268">
    <property type="entry name" value="Type-I_R_enzyme_R_subunit"/>
</dbReference>
<dbReference type="GO" id="GO:0003677">
    <property type="term" value="F:DNA binding"/>
    <property type="evidence" value="ECO:0007669"/>
    <property type="project" value="UniProtKB-KW"/>
</dbReference>
<keyword evidence="10" id="KW-0238">DNA-binding</keyword>
<keyword evidence="4" id="KW-0540">Nuclease</keyword>
<sequence>MAKRREFSELSRVQLPAALHLMRLGYTYLPHDGEDLPDRDKDTNILVSIFRNQFLKLNDGLTDQDFTREFENINLELDYSDLGRAFFNRLQGADGRKYIDWENPVNNTYHIALEVTCENGQDSFRPDIVIFINGLPLSYLEVKMPNATRDGKTGIQSERARTKMRFENRKFRRFNNITQLLTFSDNQSYMLENGKQVVGSYYCSNAISDTKFNAFKEERGTELQLADPLSEEEQDLVLRDMRRTALKSSTDFLKNLSPDTPCNSFLTSIYQKERFLFLLHYGLVYVEEMTKDGKVQLQKHVMRYPQYFATRAIEDAIGKGKKKGVIWHTQGSGKTALAFFNIRYLRDYYSKQEVVPQFYFVVDRLDLADQAVKEFSKRGLKVKRIHHSGELNKIHDDYDVAVVNIQKFEASSDLTDKSGYSLNRQTIYFIDEAHRSYNKQGSYLPNLYNADENAIKIALTGTPLITYKRDGQTKESHATTRDLFGDYIHKYYYNQSIEDGFTLRLMREDIETAYKEGLRTIEKEIQKGSLKKSDIFAHSRYVSAMLDFILDDFVHARELIFDDDSIGGMIVCDSAEQARELEKQLEMRRSKGETELTSALILHDEGDKAHKKEWVADFKRGKVDLLIVYSMLLTGFDAPRLKRLYLGRKVKAHNLLQTLTRVNRPYNDYSFGYVIDFADISDEFDKTNRAYLEELNHEYALEVTGENGEDVFGTIFVSAEEIEQELDRAKRILEPYPTQDLDLFEEYLNNVRERKGLTELKKALTTIKQFYNMARLLKHDELLEQIDISHVSMMLNSISKRLMTLSIIGESDMFSNRALLNLAMSDMSFTFTKIAEEELRLAADDLDKERKRVFAMIDRYRDEKDPEWVNLMAELKRVLEKYLHYQQTGYTKEKLDELKSDYKKLFDQAESYNDKMTLLELNCNRDKGLARVFKHMTQSTEIHKDKEMFNIIEKAKATIDGELSKNGALIENDAYLRQFIESEAAKSINSVGKESIYYCDWDQLDLLTAELVEIYE</sequence>
<dbReference type="InterPro" id="IPR007409">
    <property type="entry name" value="Restrct_endonuc_type1_HsdR_N"/>
</dbReference>
<evidence type="ECO:0000256" key="4">
    <source>
        <dbReference type="ARBA" id="ARBA00022722"/>
    </source>
</evidence>
<evidence type="ECO:0000256" key="2">
    <source>
        <dbReference type="ARBA" id="ARBA00008598"/>
    </source>
</evidence>
<comment type="caution">
    <text evidence="13">The sequence shown here is derived from an EMBL/GenBank/DDBJ whole genome shotgun (WGS) entry which is preliminary data.</text>
</comment>
<evidence type="ECO:0000256" key="8">
    <source>
        <dbReference type="ARBA" id="ARBA00022801"/>
    </source>
</evidence>